<evidence type="ECO:0000256" key="1">
    <source>
        <dbReference type="SAM" id="MobiDB-lite"/>
    </source>
</evidence>
<dbReference type="Proteomes" id="UP000604825">
    <property type="component" value="Unassembled WGS sequence"/>
</dbReference>
<feature type="region of interest" description="Disordered" evidence="1">
    <location>
        <begin position="1"/>
        <end position="51"/>
    </location>
</feature>
<protein>
    <submittedName>
        <fullName evidence="2">Uncharacterized protein</fullName>
    </submittedName>
</protein>
<sequence>MARAGMPGEGEEDEARPAPRLLGDDDGDGGRDAVKQQQEGGGESRAVGSAE</sequence>
<dbReference type="AlphaFoldDB" id="A0A811QPK5"/>
<organism evidence="2 3">
    <name type="scientific">Miscanthus lutarioriparius</name>
    <dbReference type="NCBI Taxonomy" id="422564"/>
    <lineage>
        <taxon>Eukaryota</taxon>
        <taxon>Viridiplantae</taxon>
        <taxon>Streptophyta</taxon>
        <taxon>Embryophyta</taxon>
        <taxon>Tracheophyta</taxon>
        <taxon>Spermatophyta</taxon>
        <taxon>Magnoliopsida</taxon>
        <taxon>Liliopsida</taxon>
        <taxon>Poales</taxon>
        <taxon>Poaceae</taxon>
        <taxon>PACMAD clade</taxon>
        <taxon>Panicoideae</taxon>
        <taxon>Andropogonodae</taxon>
        <taxon>Andropogoneae</taxon>
        <taxon>Saccharinae</taxon>
        <taxon>Miscanthus</taxon>
    </lineage>
</organism>
<accession>A0A811QPK5</accession>
<evidence type="ECO:0000313" key="3">
    <source>
        <dbReference type="Proteomes" id="UP000604825"/>
    </source>
</evidence>
<name>A0A811QPK5_9POAL</name>
<keyword evidence="3" id="KW-1185">Reference proteome</keyword>
<gene>
    <name evidence="2" type="ORF">NCGR_LOCUS41424</name>
</gene>
<evidence type="ECO:0000313" key="2">
    <source>
        <dbReference type="EMBL" id="CAD6257941.1"/>
    </source>
</evidence>
<reference evidence="2" key="1">
    <citation type="submission" date="2020-10" db="EMBL/GenBank/DDBJ databases">
        <authorList>
            <person name="Han B."/>
            <person name="Lu T."/>
            <person name="Zhao Q."/>
            <person name="Huang X."/>
            <person name="Zhao Y."/>
        </authorList>
    </citation>
    <scope>NUCLEOTIDE SEQUENCE</scope>
</reference>
<comment type="caution">
    <text evidence="2">The sequence shown here is derived from an EMBL/GenBank/DDBJ whole genome shotgun (WGS) entry which is preliminary data.</text>
</comment>
<dbReference type="EMBL" id="CAJGYO010000010">
    <property type="protein sequence ID" value="CAD6257941.1"/>
    <property type="molecule type" value="Genomic_DNA"/>
</dbReference>
<proteinExistence type="predicted"/>